<dbReference type="RefSeq" id="WP_285617272.1">
    <property type="nucleotide sequence ID" value="NZ_BSTJ01000001.1"/>
</dbReference>
<comment type="caution">
    <text evidence="3">The sequence shown here is derived from an EMBL/GenBank/DDBJ whole genome shotgun (WGS) entry which is preliminary data.</text>
</comment>
<protein>
    <recommendedName>
        <fullName evidence="5">Lipoprotein</fullName>
    </recommendedName>
</protein>
<evidence type="ECO:0008006" key="5">
    <source>
        <dbReference type="Google" id="ProtNLM"/>
    </source>
</evidence>
<dbReference type="AlphaFoldDB" id="A0A9W6VHV3"/>
<dbReference type="Proteomes" id="UP001165135">
    <property type="component" value="Unassembled WGS sequence"/>
</dbReference>
<feature type="chain" id="PRO_5040995696" description="Lipoprotein" evidence="2">
    <location>
        <begin position="25"/>
        <end position="313"/>
    </location>
</feature>
<dbReference type="InterPro" id="IPR038468">
    <property type="entry name" value="MmpS_C"/>
</dbReference>
<evidence type="ECO:0000256" key="2">
    <source>
        <dbReference type="SAM" id="SignalP"/>
    </source>
</evidence>
<proteinExistence type="predicted"/>
<dbReference type="EMBL" id="BSTJ01000001">
    <property type="protein sequence ID" value="GLY72278.1"/>
    <property type="molecule type" value="Genomic_DNA"/>
</dbReference>
<accession>A0A9W6VHV3</accession>
<organism evidence="3 4">
    <name type="scientific">Actinoallomurus iriomotensis</name>
    <dbReference type="NCBI Taxonomy" id="478107"/>
    <lineage>
        <taxon>Bacteria</taxon>
        <taxon>Bacillati</taxon>
        <taxon>Actinomycetota</taxon>
        <taxon>Actinomycetes</taxon>
        <taxon>Streptosporangiales</taxon>
        <taxon>Thermomonosporaceae</taxon>
        <taxon>Actinoallomurus</taxon>
    </lineage>
</organism>
<gene>
    <name evidence="3" type="ORF">Airi01_005450</name>
</gene>
<feature type="signal peptide" evidence="2">
    <location>
        <begin position="1"/>
        <end position="24"/>
    </location>
</feature>
<name>A0A9W6VHV3_9ACTN</name>
<sequence length="313" mass="33126">MRRGLPAVLTLVFVLAGCRLTGGADEAGPPAGGWPQPAGNRVTTQMCGLLTKADYAKLGHVRRPSMSSTVNDRTNTLDCSYQSVDAMSLTLRPTAEAARSYFAADLADHKQQLASGHRASVLAKDVVALADDSWFDNWTAGTAEQGAHEIRVRRGALVLSITLNGKRGKKEGDPRSVLTNLADLVLRRLPHAGAKDTGTNHKVQYEVIGLGRATSIWWEDFTGVDSGGSVENTRMPWIRTVSMATSPGTTPDEAVVHVQTTSTTTKIGCLILVDGEPVAAERPQTGGAVECRGQIPVDDSGSGAQPAAYRPAA</sequence>
<reference evidence="3" key="1">
    <citation type="submission" date="2023-03" db="EMBL/GenBank/DDBJ databases">
        <title>Actinoallomurus iriomotensis NBRC 103681.</title>
        <authorList>
            <person name="Ichikawa N."/>
            <person name="Sato H."/>
            <person name="Tonouchi N."/>
        </authorList>
    </citation>
    <scope>NUCLEOTIDE SEQUENCE</scope>
    <source>
        <strain evidence="3">NBRC 103681</strain>
    </source>
</reference>
<evidence type="ECO:0000256" key="1">
    <source>
        <dbReference type="SAM" id="MobiDB-lite"/>
    </source>
</evidence>
<evidence type="ECO:0000313" key="3">
    <source>
        <dbReference type="EMBL" id="GLY72278.1"/>
    </source>
</evidence>
<feature type="region of interest" description="Disordered" evidence="1">
    <location>
        <begin position="283"/>
        <end position="313"/>
    </location>
</feature>
<keyword evidence="2" id="KW-0732">Signal</keyword>
<dbReference type="PROSITE" id="PS51257">
    <property type="entry name" value="PROKAR_LIPOPROTEIN"/>
    <property type="match status" value="1"/>
</dbReference>
<evidence type="ECO:0000313" key="4">
    <source>
        <dbReference type="Proteomes" id="UP001165135"/>
    </source>
</evidence>
<dbReference type="Gene3D" id="2.60.40.2880">
    <property type="entry name" value="MmpS1-5, C-terminal soluble domain"/>
    <property type="match status" value="1"/>
</dbReference>